<dbReference type="InterPro" id="IPR037293">
    <property type="entry name" value="Gal_Oxidase_central_sf"/>
</dbReference>
<dbReference type="InterPro" id="IPR015915">
    <property type="entry name" value="Kelch-typ_b-propeller"/>
</dbReference>
<feature type="non-terminal residue" evidence="1">
    <location>
        <position position="1"/>
    </location>
</feature>
<accession>A0A820Q5V2</accession>
<name>A0A820Q5V2_9BILA</name>
<dbReference type="Proteomes" id="UP000663844">
    <property type="component" value="Unassembled WGS sequence"/>
</dbReference>
<gene>
    <name evidence="1" type="ORF">OXD698_LOCUS52349</name>
</gene>
<dbReference type="EMBL" id="CAJOAZ010028278">
    <property type="protein sequence ID" value="CAF4416212.1"/>
    <property type="molecule type" value="Genomic_DNA"/>
</dbReference>
<dbReference type="Gene3D" id="2.130.10.80">
    <property type="entry name" value="Galactose oxidase/kelch, beta-propeller"/>
    <property type="match status" value="1"/>
</dbReference>
<dbReference type="AlphaFoldDB" id="A0A820Q5V2"/>
<reference evidence="1" key="1">
    <citation type="submission" date="2021-02" db="EMBL/GenBank/DDBJ databases">
        <authorList>
            <person name="Nowell W R."/>
        </authorList>
    </citation>
    <scope>NUCLEOTIDE SEQUENCE</scope>
</reference>
<organism evidence="1 2">
    <name type="scientific">Adineta steineri</name>
    <dbReference type="NCBI Taxonomy" id="433720"/>
    <lineage>
        <taxon>Eukaryota</taxon>
        <taxon>Metazoa</taxon>
        <taxon>Spiralia</taxon>
        <taxon>Gnathifera</taxon>
        <taxon>Rotifera</taxon>
        <taxon>Eurotatoria</taxon>
        <taxon>Bdelloidea</taxon>
        <taxon>Adinetida</taxon>
        <taxon>Adinetidae</taxon>
        <taxon>Adineta</taxon>
    </lineage>
</organism>
<feature type="non-terminal residue" evidence="1">
    <location>
        <position position="80"/>
    </location>
</feature>
<protein>
    <submittedName>
        <fullName evidence="1">Uncharacterized protein</fullName>
    </submittedName>
</protein>
<proteinExistence type="predicted"/>
<dbReference type="SUPFAM" id="SSF117281">
    <property type="entry name" value="Kelch motif"/>
    <property type="match status" value="1"/>
</dbReference>
<evidence type="ECO:0000313" key="2">
    <source>
        <dbReference type="Proteomes" id="UP000663844"/>
    </source>
</evidence>
<sequence>NNIQTSTSNQSAFWNIDMPLNYGRSKFGSTLLANGQFLVAGGLVNSSTRISQAEVYTSTGWLPVASMIATRATHTVTAFA</sequence>
<evidence type="ECO:0000313" key="1">
    <source>
        <dbReference type="EMBL" id="CAF4416212.1"/>
    </source>
</evidence>
<comment type="caution">
    <text evidence="1">The sequence shown here is derived from an EMBL/GenBank/DDBJ whole genome shotgun (WGS) entry which is preliminary data.</text>
</comment>